<dbReference type="SUPFAM" id="SSF53067">
    <property type="entry name" value="Actin-like ATPase domain"/>
    <property type="match status" value="1"/>
</dbReference>
<evidence type="ECO:0000256" key="1">
    <source>
        <dbReference type="ARBA" id="ARBA00006479"/>
    </source>
</evidence>
<accession>A0A147ENV3</accession>
<reference evidence="3 4" key="1">
    <citation type="journal article" date="2016" name="Front. Microbiol.">
        <title>Genomic Resource of Rice Seed Associated Bacteria.</title>
        <authorList>
            <person name="Midha S."/>
            <person name="Bansal K."/>
            <person name="Sharma S."/>
            <person name="Kumar N."/>
            <person name="Patil P.P."/>
            <person name="Chaudhry V."/>
            <person name="Patil P.B."/>
        </authorList>
    </citation>
    <scope>NUCLEOTIDE SEQUENCE [LARGE SCALE GENOMIC DNA]</scope>
    <source>
        <strain evidence="3 4">NS354</strain>
    </source>
</reference>
<protein>
    <recommendedName>
        <fullName evidence="2">HTH iclR-type domain-containing protein</fullName>
    </recommendedName>
</protein>
<comment type="similarity">
    <text evidence="1">Belongs to the ROK (NagC/XylR) family.</text>
</comment>
<dbReference type="PANTHER" id="PTHR18964">
    <property type="entry name" value="ROK (REPRESSOR, ORF, KINASE) FAMILY"/>
    <property type="match status" value="1"/>
</dbReference>
<dbReference type="InterPro" id="IPR005471">
    <property type="entry name" value="Tscrpt_reg_IclR_N"/>
</dbReference>
<dbReference type="Pfam" id="PF00480">
    <property type="entry name" value="ROK"/>
    <property type="match status" value="1"/>
</dbReference>
<dbReference type="Proteomes" id="UP000070810">
    <property type="component" value="Unassembled WGS sequence"/>
</dbReference>
<proteinExistence type="inferred from homology"/>
<keyword evidence="4" id="KW-1185">Reference proteome</keyword>
<organism evidence="3 4">
    <name type="scientific">Leucobacter chromiiresistens</name>
    <dbReference type="NCBI Taxonomy" id="1079994"/>
    <lineage>
        <taxon>Bacteria</taxon>
        <taxon>Bacillati</taxon>
        <taxon>Actinomycetota</taxon>
        <taxon>Actinomycetes</taxon>
        <taxon>Micrococcales</taxon>
        <taxon>Microbacteriaceae</taxon>
        <taxon>Leucobacter</taxon>
    </lineage>
</organism>
<dbReference type="GO" id="GO:0006355">
    <property type="term" value="P:regulation of DNA-templated transcription"/>
    <property type="evidence" value="ECO:0007669"/>
    <property type="project" value="InterPro"/>
</dbReference>
<dbReference type="EMBL" id="LDRK01000027">
    <property type="protein sequence ID" value="KTR86155.1"/>
    <property type="molecule type" value="Genomic_DNA"/>
</dbReference>
<dbReference type="InterPro" id="IPR000600">
    <property type="entry name" value="ROK"/>
</dbReference>
<evidence type="ECO:0000313" key="4">
    <source>
        <dbReference type="Proteomes" id="UP000070810"/>
    </source>
</evidence>
<evidence type="ECO:0000313" key="3">
    <source>
        <dbReference type="EMBL" id="KTR86155.1"/>
    </source>
</evidence>
<dbReference type="InterPro" id="IPR036388">
    <property type="entry name" value="WH-like_DNA-bd_sf"/>
</dbReference>
<dbReference type="InterPro" id="IPR036390">
    <property type="entry name" value="WH_DNA-bd_sf"/>
</dbReference>
<dbReference type="SUPFAM" id="SSF46785">
    <property type="entry name" value="Winged helix' DNA-binding domain"/>
    <property type="match status" value="1"/>
</dbReference>
<dbReference type="Gene3D" id="3.30.420.40">
    <property type="match status" value="2"/>
</dbReference>
<dbReference type="Gene3D" id="1.10.10.10">
    <property type="entry name" value="Winged helix-like DNA-binding domain superfamily/Winged helix DNA-binding domain"/>
    <property type="match status" value="1"/>
</dbReference>
<dbReference type="Pfam" id="PF09339">
    <property type="entry name" value="HTH_IclR"/>
    <property type="match status" value="1"/>
</dbReference>
<sequence>MYDDHATPPAGIQEWPASTSVIAASNQGALVEALRQRGALSKMQLSELTGLSAATVNRVLKGLIEHGFVAQAGTEESTGGRPAVLFDVVPTALVSGAVQVRREGITGALVGFNGEIIERFEREFDAPGPDGGPRALHRMIAQLAERCTALDIPLHVVGVSVGGIASPNGTVTGLNPRYWPEATLTELVGEHEVRVVVENDANALALGELYRGVGRFSRQFVALVLDRGLGSGIVANGELVRGARFAAGEVGYLLIDSDSLTTPPQGRGELESKIDPVAVTGAAHDVGIDAAHPLTAAEIVARESAGDQRAAPVASMVLDMLARGVAALVSILDPDVVVLGEGLDERADLVIPGLRKRLEGRIQFVPEIRTASLGADAVLLGVAETALRAVPGPVRISRSV</sequence>
<dbReference type="PATRIC" id="fig|1079994.3.peg.1311"/>
<dbReference type="PANTHER" id="PTHR18964:SF149">
    <property type="entry name" value="BIFUNCTIONAL UDP-N-ACETYLGLUCOSAMINE 2-EPIMERASE_N-ACETYLMANNOSAMINE KINASE"/>
    <property type="match status" value="1"/>
</dbReference>
<feature type="domain" description="HTH iclR-type" evidence="2">
    <location>
        <begin position="35"/>
        <end position="71"/>
    </location>
</feature>
<dbReference type="AlphaFoldDB" id="A0A147ENV3"/>
<name>A0A147ENV3_9MICO</name>
<gene>
    <name evidence="3" type="ORF">NS354_06100</name>
</gene>
<dbReference type="InterPro" id="IPR043129">
    <property type="entry name" value="ATPase_NBD"/>
</dbReference>
<evidence type="ECO:0000259" key="2">
    <source>
        <dbReference type="Pfam" id="PF09339"/>
    </source>
</evidence>
<comment type="caution">
    <text evidence="3">The sequence shown here is derived from an EMBL/GenBank/DDBJ whole genome shotgun (WGS) entry which is preliminary data.</text>
</comment>
<dbReference type="RefSeq" id="WP_193750715.1">
    <property type="nucleotide sequence ID" value="NZ_LDRK01000027.1"/>
</dbReference>
<dbReference type="GO" id="GO:0003677">
    <property type="term" value="F:DNA binding"/>
    <property type="evidence" value="ECO:0007669"/>
    <property type="project" value="InterPro"/>
</dbReference>